<evidence type="ECO:0000313" key="1">
    <source>
        <dbReference type="EMBL" id="OGN22146.1"/>
    </source>
</evidence>
<dbReference type="STRING" id="1802694.A2918_03235"/>
<dbReference type="Proteomes" id="UP000178227">
    <property type="component" value="Unassembled WGS sequence"/>
</dbReference>
<gene>
    <name evidence="1" type="ORF">A2918_03235</name>
</gene>
<dbReference type="EMBL" id="MGKI01000014">
    <property type="protein sequence ID" value="OGN22146.1"/>
    <property type="molecule type" value="Genomic_DNA"/>
</dbReference>
<evidence type="ECO:0000313" key="2">
    <source>
        <dbReference type="Proteomes" id="UP000178227"/>
    </source>
</evidence>
<name>A0A1F8GBP7_9BACT</name>
<proteinExistence type="predicted"/>
<dbReference type="InterPro" id="IPR009014">
    <property type="entry name" value="Transketo_C/PFOR_II"/>
</dbReference>
<evidence type="ECO:0008006" key="3">
    <source>
        <dbReference type="Google" id="ProtNLM"/>
    </source>
</evidence>
<dbReference type="SUPFAM" id="SSF52922">
    <property type="entry name" value="TK C-terminal domain-like"/>
    <property type="match status" value="1"/>
</dbReference>
<dbReference type="Gene3D" id="3.40.50.920">
    <property type="match status" value="1"/>
</dbReference>
<sequence>MLLIGRLNKINIRKAVFSLEEHSIYGGLGSAIAEVISEAGFEGKPPVFRMLDVKDKFTSVIGSVRTLRKDNNIDSDSIVKEILHLTT</sequence>
<accession>A0A1F8GBP7</accession>
<reference evidence="1 2" key="1">
    <citation type="journal article" date="2016" name="Nat. Commun.">
        <title>Thousands of microbial genomes shed light on interconnected biogeochemical processes in an aquifer system.</title>
        <authorList>
            <person name="Anantharaman K."/>
            <person name="Brown C.T."/>
            <person name="Hug L.A."/>
            <person name="Sharon I."/>
            <person name="Castelle C.J."/>
            <person name="Probst A.J."/>
            <person name="Thomas B.C."/>
            <person name="Singh A."/>
            <person name="Wilkins M.J."/>
            <person name="Karaoz U."/>
            <person name="Brodie E.L."/>
            <person name="Williams K.H."/>
            <person name="Hubbard S.S."/>
            <person name="Banfield J.F."/>
        </authorList>
    </citation>
    <scope>NUCLEOTIDE SEQUENCE [LARGE SCALE GENOMIC DNA]</scope>
</reference>
<dbReference type="AlphaFoldDB" id="A0A1F8GBP7"/>
<comment type="caution">
    <text evidence="1">The sequence shown here is derived from an EMBL/GenBank/DDBJ whole genome shotgun (WGS) entry which is preliminary data.</text>
</comment>
<organism evidence="1 2">
    <name type="scientific">Candidatus Yanofskybacteria bacterium RIFCSPLOWO2_01_FULL_42_49</name>
    <dbReference type="NCBI Taxonomy" id="1802694"/>
    <lineage>
        <taxon>Bacteria</taxon>
        <taxon>Candidatus Yanofskyibacteriota</taxon>
    </lineage>
</organism>
<protein>
    <recommendedName>
        <fullName evidence="3">Transketolase C-terminal domain-containing protein</fullName>
    </recommendedName>
</protein>